<dbReference type="PANTHER" id="PTHR16777">
    <property type="entry name" value="PROTEIN ECT2"/>
    <property type="match status" value="1"/>
</dbReference>
<dbReference type="InterPro" id="IPR026817">
    <property type="entry name" value="Ect2"/>
</dbReference>
<name>A0A3Q3AYK6_KRYMA</name>
<dbReference type="Proteomes" id="UP000264800">
    <property type="component" value="Unplaced"/>
</dbReference>
<evidence type="ECO:0000313" key="4">
    <source>
        <dbReference type="Proteomes" id="UP000264800"/>
    </source>
</evidence>
<dbReference type="InterPro" id="IPR036420">
    <property type="entry name" value="BRCT_dom_sf"/>
</dbReference>
<dbReference type="GO" id="GO:0005938">
    <property type="term" value="C:cell cortex"/>
    <property type="evidence" value="ECO:0007669"/>
    <property type="project" value="TreeGrafter"/>
</dbReference>
<evidence type="ECO:0000259" key="2">
    <source>
        <dbReference type="PROSITE" id="PS50172"/>
    </source>
</evidence>
<reference evidence="3" key="1">
    <citation type="submission" date="2025-08" db="UniProtKB">
        <authorList>
            <consortium name="Ensembl"/>
        </authorList>
    </citation>
    <scope>IDENTIFICATION</scope>
</reference>
<dbReference type="GeneTree" id="ENSGT00940000156299"/>
<dbReference type="PROSITE" id="PS50010">
    <property type="entry name" value="DH_2"/>
    <property type="match status" value="1"/>
</dbReference>
<dbReference type="Pfam" id="PF12738">
    <property type="entry name" value="PTCB-BRCT"/>
    <property type="match status" value="1"/>
</dbReference>
<dbReference type="GO" id="GO:0005634">
    <property type="term" value="C:nucleus"/>
    <property type="evidence" value="ECO:0007669"/>
    <property type="project" value="InterPro"/>
</dbReference>
<dbReference type="GO" id="GO:2000431">
    <property type="term" value="P:regulation of cytokinesis, actomyosin contractile ring assembly"/>
    <property type="evidence" value="ECO:0007669"/>
    <property type="project" value="InterPro"/>
</dbReference>
<organism evidence="3 4">
    <name type="scientific">Kryptolebias marmoratus</name>
    <name type="common">Mangrove killifish</name>
    <name type="synonym">Rivulus marmoratus</name>
    <dbReference type="NCBI Taxonomy" id="37003"/>
    <lineage>
        <taxon>Eukaryota</taxon>
        <taxon>Metazoa</taxon>
        <taxon>Chordata</taxon>
        <taxon>Craniata</taxon>
        <taxon>Vertebrata</taxon>
        <taxon>Euteleostomi</taxon>
        <taxon>Actinopterygii</taxon>
        <taxon>Neopterygii</taxon>
        <taxon>Teleostei</taxon>
        <taxon>Neoteleostei</taxon>
        <taxon>Acanthomorphata</taxon>
        <taxon>Ovalentaria</taxon>
        <taxon>Atherinomorphae</taxon>
        <taxon>Cyprinodontiformes</taxon>
        <taxon>Rivulidae</taxon>
        <taxon>Kryptolebias</taxon>
    </lineage>
</organism>
<dbReference type="InterPro" id="IPR011993">
    <property type="entry name" value="PH-like_dom_sf"/>
</dbReference>
<dbReference type="CDD" id="cd01229">
    <property type="entry name" value="PH_Ect2"/>
    <property type="match status" value="1"/>
</dbReference>
<dbReference type="PANTHER" id="PTHR16777:SF2">
    <property type="entry name" value="PROTEIN ECT2"/>
    <property type="match status" value="1"/>
</dbReference>
<dbReference type="SMART" id="SM00292">
    <property type="entry name" value="BRCT"/>
    <property type="match status" value="2"/>
</dbReference>
<keyword evidence="4" id="KW-1185">Reference proteome</keyword>
<protein>
    <submittedName>
        <fullName evidence="3">Epithelial cell transforming 2</fullName>
    </submittedName>
</protein>
<dbReference type="CDD" id="cd00160">
    <property type="entry name" value="RhoGEF"/>
    <property type="match status" value="1"/>
</dbReference>
<dbReference type="SUPFAM" id="SSF48065">
    <property type="entry name" value="DBL homology domain (DH-domain)"/>
    <property type="match status" value="1"/>
</dbReference>
<dbReference type="Gene3D" id="2.30.29.30">
    <property type="entry name" value="Pleckstrin-homology domain (PH domain)/Phosphotyrosine-binding domain (PTB)"/>
    <property type="match status" value="1"/>
</dbReference>
<feature type="domain" description="DH" evidence="1">
    <location>
        <begin position="420"/>
        <end position="609"/>
    </location>
</feature>
<dbReference type="CDD" id="cd17732">
    <property type="entry name" value="BRCT_Ect2_rpt2"/>
    <property type="match status" value="1"/>
</dbReference>
<dbReference type="GO" id="GO:0007399">
    <property type="term" value="P:nervous system development"/>
    <property type="evidence" value="ECO:0007669"/>
    <property type="project" value="TreeGrafter"/>
</dbReference>
<dbReference type="InterPro" id="IPR049396">
    <property type="entry name" value="ECT2_BRCT0"/>
</dbReference>
<dbReference type="Ensembl" id="ENSKMAT00000016862.1">
    <property type="protein sequence ID" value="ENSKMAP00000016629.1"/>
    <property type="gene ID" value="ENSKMAG00000012285.1"/>
</dbReference>
<proteinExistence type="predicted"/>
<dbReference type="InterPro" id="IPR035899">
    <property type="entry name" value="DBL_dom_sf"/>
</dbReference>
<dbReference type="PROSITE" id="PS50172">
    <property type="entry name" value="BRCT"/>
    <property type="match status" value="2"/>
</dbReference>
<dbReference type="Pfam" id="PF00533">
    <property type="entry name" value="BRCT"/>
    <property type="match status" value="1"/>
</dbReference>
<dbReference type="AlphaFoldDB" id="A0A3Q3AYK6"/>
<sequence length="833" mass="95017">MMADSSMVTLGMARSLLVDSSVYDSRIVETTRDHAFLGMTCEHGDERLPKVETRVVLVGEAGRNEALVKALQDISTPFITTDNVQEFGDADNTEFETVFVLTNFNSPDYNYLYKRDNRIVGPPVVLHCAAKDEPLHFSCRPLYCTTMLNLSLCFTGFRNKEEMKNLVNLVHHMGGIIRKDFSTKVTHLIANSTHGEKYRLAVCMGTPILNLSWIQKAWERRDDVDFHANDEAFRTKFKVPPFQDCILSFLGFSEEEKANMEERTQKHGGRYLEVGDERCTHMVVEENSVKDLPISLSKKHFVVKQEWFWGSIQMDARAGESMYLYEKNDSPAMKKAVSLLSLTTPNSNRKRRRLKDTLAQLTKETEISPFPPPRKRPSAEHSLSIGSLLDISNTPETCKTLAENSRPSKSSTPVLSKQSARWQVSKELYQTESNYVGILNTILQLFKNPLDREEQVGGPILAQEEIKTIFGSIPEIYEVHTRIKNDLEELLTDWSENQSVGNIFLKYSKELVKAYPPFVNFFEMSKETIVRCEKQKPRFHAFLKINHAKPECGRQTLVELLIRPVQRLPSVALLLNDIKKHTSDDNPDKITLERAIESLKEVMTHINEDKRKTEGQKQIFDVVYEVDGCPANLLSSHRSLVYRVETIALGDEPCDRGEHVTLFLFNDCLEIARKRHKVINTFKSPLGQTRPPPPLKHITLMPLSQIRRVLDLQDTDECVNAFALVVRPPTEQENLLFSFQLAGEETVKSAWLRTLCRHVANTICRADAEDLIQCTEPDSLQVSTKDMGSTLSKASRAIKKTSKKAHHSPSMVHLPSMFERKYHKFSRSSTHLF</sequence>
<dbReference type="SMART" id="SM00325">
    <property type="entry name" value="RhoGEF"/>
    <property type="match status" value="1"/>
</dbReference>
<reference evidence="3" key="2">
    <citation type="submission" date="2025-09" db="UniProtKB">
        <authorList>
            <consortium name="Ensembl"/>
        </authorList>
    </citation>
    <scope>IDENTIFICATION</scope>
</reference>
<dbReference type="Pfam" id="PF21243">
    <property type="entry name" value="ECT2_BRCT0"/>
    <property type="match status" value="1"/>
</dbReference>
<dbReference type="InterPro" id="IPR000219">
    <property type="entry name" value="DH_dom"/>
</dbReference>
<dbReference type="GO" id="GO:0005085">
    <property type="term" value="F:guanyl-nucleotide exchange factor activity"/>
    <property type="evidence" value="ECO:0007669"/>
    <property type="project" value="InterPro"/>
</dbReference>
<dbReference type="Pfam" id="PF00621">
    <property type="entry name" value="RhoGEF"/>
    <property type="match status" value="1"/>
</dbReference>
<dbReference type="InterPro" id="IPR001331">
    <property type="entry name" value="GDS_CDC24_CS"/>
</dbReference>
<dbReference type="GO" id="GO:0035556">
    <property type="term" value="P:intracellular signal transduction"/>
    <property type="evidence" value="ECO:0007669"/>
    <property type="project" value="InterPro"/>
</dbReference>
<dbReference type="GO" id="GO:0005096">
    <property type="term" value="F:GTPase activator activity"/>
    <property type="evidence" value="ECO:0007669"/>
    <property type="project" value="InterPro"/>
</dbReference>
<dbReference type="PROSITE" id="PS00741">
    <property type="entry name" value="DH_1"/>
    <property type="match status" value="1"/>
</dbReference>
<dbReference type="InterPro" id="IPR001357">
    <property type="entry name" value="BRCT_dom"/>
</dbReference>
<accession>A0A3Q3AYK6</accession>
<dbReference type="Gene3D" id="1.20.900.10">
    <property type="entry name" value="Dbl homology (DH) domain"/>
    <property type="match status" value="1"/>
</dbReference>
<feature type="domain" description="BRCT" evidence="2">
    <location>
        <begin position="237"/>
        <end position="325"/>
    </location>
</feature>
<dbReference type="Gene3D" id="3.40.50.10190">
    <property type="entry name" value="BRCT domain"/>
    <property type="match status" value="3"/>
</dbReference>
<dbReference type="Pfam" id="PF21242">
    <property type="entry name" value="ECT2_PH"/>
    <property type="match status" value="1"/>
</dbReference>
<dbReference type="CDD" id="cd17733">
    <property type="entry name" value="BRCT_Ect2_rpt1"/>
    <property type="match status" value="1"/>
</dbReference>
<dbReference type="SUPFAM" id="SSF50729">
    <property type="entry name" value="PH domain-like"/>
    <property type="match status" value="1"/>
</dbReference>
<feature type="domain" description="BRCT" evidence="2">
    <location>
        <begin position="149"/>
        <end position="221"/>
    </location>
</feature>
<dbReference type="GO" id="GO:0000281">
    <property type="term" value="P:mitotic cytokinesis"/>
    <property type="evidence" value="ECO:0007669"/>
    <property type="project" value="TreeGrafter"/>
</dbReference>
<evidence type="ECO:0000259" key="1">
    <source>
        <dbReference type="PROSITE" id="PS50010"/>
    </source>
</evidence>
<evidence type="ECO:0000313" key="3">
    <source>
        <dbReference type="Ensembl" id="ENSKMAP00000016629.1"/>
    </source>
</evidence>
<dbReference type="InterPro" id="IPR049395">
    <property type="entry name" value="ECT2_PH"/>
</dbReference>
<dbReference type="SUPFAM" id="SSF52113">
    <property type="entry name" value="BRCT domain"/>
    <property type="match status" value="2"/>
</dbReference>
<dbReference type="FunFam" id="1.20.900.10:FF:000022">
    <property type="entry name" value="protein ECT2 isoform X1"/>
    <property type="match status" value="1"/>
</dbReference>